<evidence type="ECO:0000259" key="4">
    <source>
        <dbReference type="SMART" id="SM00479"/>
    </source>
</evidence>
<dbReference type="Proteomes" id="UP001595839">
    <property type="component" value="Unassembled WGS sequence"/>
</dbReference>
<dbReference type="CDD" id="cd06127">
    <property type="entry name" value="DEDDh"/>
    <property type="match status" value="1"/>
</dbReference>
<feature type="domain" description="Exonuclease" evidence="4">
    <location>
        <begin position="7"/>
        <end position="188"/>
    </location>
</feature>
<reference evidence="6" key="1">
    <citation type="journal article" date="2019" name="Int. J. Syst. Evol. Microbiol.">
        <title>The Global Catalogue of Microorganisms (GCM) 10K type strain sequencing project: providing services to taxonomists for standard genome sequencing and annotation.</title>
        <authorList>
            <consortium name="The Broad Institute Genomics Platform"/>
            <consortium name="The Broad Institute Genome Sequencing Center for Infectious Disease"/>
            <person name="Wu L."/>
            <person name="Ma J."/>
        </authorList>
    </citation>
    <scope>NUCLEOTIDE SEQUENCE [LARGE SCALE GENOMIC DNA]</scope>
    <source>
        <strain evidence="6">CGMCC 4.7177</strain>
    </source>
</reference>
<dbReference type="PANTHER" id="PTHR30231">
    <property type="entry name" value="DNA POLYMERASE III SUBUNIT EPSILON"/>
    <property type="match status" value="1"/>
</dbReference>
<dbReference type="InterPro" id="IPR036397">
    <property type="entry name" value="RNaseH_sf"/>
</dbReference>
<dbReference type="Pfam" id="PF00929">
    <property type="entry name" value="RNase_T"/>
    <property type="match status" value="1"/>
</dbReference>
<dbReference type="RefSeq" id="WP_381177450.1">
    <property type="nucleotide sequence ID" value="NZ_JBHSFK010000050.1"/>
</dbReference>
<name>A0ABV9B9V3_9ACTN</name>
<keyword evidence="3 5" id="KW-0269">Exonuclease</keyword>
<sequence length="255" mass="28093">MNQLPDTFVGFDLETTGVDVENDRIVTAAMVEVLHGAPRRSRKWLVDPGIPIPEGATRVHGITTKMAQREGVNAIRAAAQIAGQIWGVLANGIPLVIMNAPYDLTLLDRECRRYDVTPITEMLADAKDGIVLDPYVLDRRVDPFRPGKRTLESLAEYYGVTLDSAHEADADALAAVQVTQQILRCAEDDRAWNRSTHHHEVFGQDLGVLHGQQTLWFAAQSAGYQTWLRRTKNPNAVVNGSWPIIPAPQVVADAA</sequence>
<keyword evidence="1" id="KW-0540">Nuclease</keyword>
<evidence type="ECO:0000313" key="6">
    <source>
        <dbReference type="Proteomes" id="UP001595839"/>
    </source>
</evidence>
<dbReference type="SUPFAM" id="SSF53098">
    <property type="entry name" value="Ribonuclease H-like"/>
    <property type="match status" value="1"/>
</dbReference>
<organism evidence="5 6">
    <name type="scientific">Streptomyces vulcanius</name>
    <dbReference type="NCBI Taxonomy" id="1441876"/>
    <lineage>
        <taxon>Bacteria</taxon>
        <taxon>Bacillati</taxon>
        <taxon>Actinomycetota</taxon>
        <taxon>Actinomycetes</taxon>
        <taxon>Kitasatosporales</taxon>
        <taxon>Streptomycetaceae</taxon>
        <taxon>Streptomyces</taxon>
    </lineage>
</organism>
<dbReference type="SMART" id="SM00479">
    <property type="entry name" value="EXOIII"/>
    <property type="match status" value="1"/>
</dbReference>
<dbReference type="GO" id="GO:0004527">
    <property type="term" value="F:exonuclease activity"/>
    <property type="evidence" value="ECO:0007669"/>
    <property type="project" value="UniProtKB-KW"/>
</dbReference>
<proteinExistence type="predicted"/>
<dbReference type="InterPro" id="IPR013520">
    <property type="entry name" value="Ribonucl_H"/>
</dbReference>
<dbReference type="InterPro" id="IPR012337">
    <property type="entry name" value="RNaseH-like_sf"/>
</dbReference>
<dbReference type="EMBL" id="JBHSFK010000050">
    <property type="protein sequence ID" value="MFC4507028.1"/>
    <property type="molecule type" value="Genomic_DNA"/>
</dbReference>
<protein>
    <submittedName>
        <fullName evidence="5">Exonuclease domain-containing protein</fullName>
    </submittedName>
</protein>
<evidence type="ECO:0000256" key="1">
    <source>
        <dbReference type="ARBA" id="ARBA00022722"/>
    </source>
</evidence>
<keyword evidence="2" id="KW-0378">Hydrolase</keyword>
<gene>
    <name evidence="5" type="ORF">ACFPIH_47610</name>
</gene>
<keyword evidence="6" id="KW-1185">Reference proteome</keyword>
<accession>A0ABV9B9V3</accession>
<comment type="caution">
    <text evidence="5">The sequence shown here is derived from an EMBL/GenBank/DDBJ whole genome shotgun (WGS) entry which is preliminary data.</text>
</comment>
<dbReference type="PANTHER" id="PTHR30231:SF4">
    <property type="entry name" value="PROTEIN NEN2"/>
    <property type="match status" value="1"/>
</dbReference>
<evidence type="ECO:0000256" key="2">
    <source>
        <dbReference type="ARBA" id="ARBA00022801"/>
    </source>
</evidence>
<evidence type="ECO:0000256" key="3">
    <source>
        <dbReference type="ARBA" id="ARBA00022839"/>
    </source>
</evidence>
<dbReference type="Gene3D" id="3.30.420.10">
    <property type="entry name" value="Ribonuclease H-like superfamily/Ribonuclease H"/>
    <property type="match status" value="1"/>
</dbReference>
<dbReference type="NCBIfam" id="NF005927">
    <property type="entry name" value="PRK07942.1"/>
    <property type="match status" value="1"/>
</dbReference>
<evidence type="ECO:0000313" key="5">
    <source>
        <dbReference type="EMBL" id="MFC4507028.1"/>
    </source>
</evidence>